<dbReference type="OrthoDB" id="4191831at2759"/>
<sequence>MSPIHRDPGLTSCPRDILYSIFELLSPNEFYALCLVHTNVRGVAAKFLYENIQMIWEQENDYDPPPVTKLLRTLVARPHLATHIRKLQLTGLPTKHPALVRTIRLVPISPTELSESISFIQKLGSRIATFGYKNYSEADSMRLSHSS</sequence>
<dbReference type="RefSeq" id="XP_056524006.1">
    <property type="nucleotide sequence ID" value="XM_056664949.1"/>
</dbReference>
<organism evidence="2 3">
    <name type="scientific">Penicillium bovifimosum</name>
    <dbReference type="NCBI Taxonomy" id="126998"/>
    <lineage>
        <taxon>Eukaryota</taxon>
        <taxon>Fungi</taxon>
        <taxon>Dikarya</taxon>
        <taxon>Ascomycota</taxon>
        <taxon>Pezizomycotina</taxon>
        <taxon>Eurotiomycetes</taxon>
        <taxon>Eurotiomycetidae</taxon>
        <taxon>Eurotiales</taxon>
        <taxon>Aspergillaceae</taxon>
        <taxon>Penicillium</taxon>
    </lineage>
</organism>
<comment type="caution">
    <text evidence="2">The sequence shown here is derived from an EMBL/GenBank/DDBJ whole genome shotgun (WGS) entry which is preliminary data.</text>
</comment>
<evidence type="ECO:0000259" key="1">
    <source>
        <dbReference type="PROSITE" id="PS50181"/>
    </source>
</evidence>
<reference evidence="2" key="1">
    <citation type="submission" date="2022-11" db="EMBL/GenBank/DDBJ databases">
        <authorList>
            <person name="Petersen C."/>
        </authorList>
    </citation>
    <scope>NUCLEOTIDE SEQUENCE</scope>
    <source>
        <strain evidence="2">IBT 22155</strain>
    </source>
</reference>
<accession>A0A9W9H635</accession>
<evidence type="ECO:0000313" key="3">
    <source>
        <dbReference type="Proteomes" id="UP001149079"/>
    </source>
</evidence>
<protein>
    <recommendedName>
        <fullName evidence="1">F-box domain-containing protein</fullName>
    </recommendedName>
</protein>
<dbReference type="Proteomes" id="UP001149079">
    <property type="component" value="Unassembled WGS sequence"/>
</dbReference>
<proteinExistence type="predicted"/>
<gene>
    <name evidence="2" type="ORF">N7515_004205</name>
</gene>
<name>A0A9W9H635_9EURO</name>
<dbReference type="PROSITE" id="PS50181">
    <property type="entry name" value="FBOX"/>
    <property type="match status" value="1"/>
</dbReference>
<feature type="domain" description="F-box" evidence="1">
    <location>
        <begin position="7"/>
        <end position="59"/>
    </location>
</feature>
<keyword evidence="3" id="KW-1185">Reference proteome</keyword>
<evidence type="ECO:0000313" key="2">
    <source>
        <dbReference type="EMBL" id="KAJ5139357.1"/>
    </source>
</evidence>
<dbReference type="AlphaFoldDB" id="A0A9W9H635"/>
<dbReference type="InterPro" id="IPR001810">
    <property type="entry name" value="F-box_dom"/>
</dbReference>
<dbReference type="EMBL" id="JAPQKL010000003">
    <property type="protein sequence ID" value="KAJ5139357.1"/>
    <property type="molecule type" value="Genomic_DNA"/>
</dbReference>
<reference evidence="2" key="2">
    <citation type="journal article" date="2023" name="IMA Fungus">
        <title>Comparative genomic study of the Penicillium genus elucidates a diverse pangenome and 15 lateral gene transfer events.</title>
        <authorList>
            <person name="Petersen C."/>
            <person name="Sorensen T."/>
            <person name="Nielsen M.R."/>
            <person name="Sondergaard T.E."/>
            <person name="Sorensen J.L."/>
            <person name="Fitzpatrick D.A."/>
            <person name="Frisvad J.C."/>
            <person name="Nielsen K.L."/>
        </authorList>
    </citation>
    <scope>NUCLEOTIDE SEQUENCE</scope>
    <source>
        <strain evidence="2">IBT 22155</strain>
    </source>
</reference>
<dbReference type="GeneID" id="81404119"/>